<evidence type="ECO:0000256" key="5">
    <source>
        <dbReference type="ARBA" id="ARBA00022692"/>
    </source>
</evidence>
<organism evidence="10 11">
    <name type="scientific">Onishia taeanensis</name>
    <dbReference type="NCBI Taxonomy" id="284577"/>
    <lineage>
        <taxon>Bacteria</taxon>
        <taxon>Pseudomonadati</taxon>
        <taxon>Pseudomonadota</taxon>
        <taxon>Gammaproteobacteria</taxon>
        <taxon>Oceanospirillales</taxon>
        <taxon>Halomonadaceae</taxon>
        <taxon>Onishia</taxon>
    </lineage>
</organism>
<evidence type="ECO:0000313" key="10">
    <source>
        <dbReference type="EMBL" id="SDG40691.1"/>
    </source>
</evidence>
<dbReference type="GO" id="GO:0048473">
    <property type="term" value="P:D-methionine transmembrane transport"/>
    <property type="evidence" value="ECO:0007669"/>
    <property type="project" value="TreeGrafter"/>
</dbReference>
<feature type="transmembrane region" description="Helical" evidence="8">
    <location>
        <begin position="82"/>
        <end position="105"/>
    </location>
</feature>
<dbReference type="Gene3D" id="1.10.3720.10">
    <property type="entry name" value="MetI-like"/>
    <property type="match status" value="1"/>
</dbReference>
<keyword evidence="11" id="KW-1185">Reference proteome</keyword>
<feature type="transmembrane region" description="Helical" evidence="8">
    <location>
        <begin position="53"/>
        <end position="76"/>
    </location>
</feature>
<dbReference type="STRING" id="284577.SAMN05216571_11264"/>
<evidence type="ECO:0000256" key="1">
    <source>
        <dbReference type="ARBA" id="ARBA00004651"/>
    </source>
</evidence>
<keyword evidence="5 8" id="KW-0812">Transmembrane</keyword>
<dbReference type="FunFam" id="1.10.3720.10:FF:000002">
    <property type="entry name" value="D-methionine ABC transporter permease MetI"/>
    <property type="match status" value="1"/>
</dbReference>
<comment type="subcellular location">
    <subcellularLocation>
        <location evidence="1 8">Cell membrane</location>
        <topology evidence="1 8">Multi-pass membrane protein</topology>
    </subcellularLocation>
</comment>
<dbReference type="Pfam" id="PF00528">
    <property type="entry name" value="BPD_transp_1"/>
    <property type="match status" value="1"/>
</dbReference>
<keyword evidence="6 8" id="KW-1133">Transmembrane helix</keyword>
<dbReference type="PANTHER" id="PTHR30450:SF1">
    <property type="entry name" value="D-METHIONINE TRANSPORT SYSTEM PERMEASE PROTEIN METI-RELATED"/>
    <property type="match status" value="1"/>
</dbReference>
<protein>
    <submittedName>
        <fullName evidence="10">D-methionine transport system permease protein</fullName>
    </submittedName>
</protein>
<dbReference type="RefSeq" id="WP_092527431.1">
    <property type="nucleotide sequence ID" value="NZ_FNCI01000012.1"/>
</dbReference>
<dbReference type="CDD" id="cd06261">
    <property type="entry name" value="TM_PBP2"/>
    <property type="match status" value="1"/>
</dbReference>
<proteinExistence type="inferred from homology"/>
<feature type="domain" description="ABC transmembrane type-1" evidence="9">
    <location>
        <begin position="13"/>
        <end position="205"/>
    </location>
</feature>
<feature type="transmembrane region" description="Helical" evidence="8">
    <location>
        <begin position="146"/>
        <end position="167"/>
    </location>
</feature>
<dbReference type="AlphaFoldDB" id="A0A1G7U032"/>
<keyword evidence="4" id="KW-1003">Cell membrane</keyword>
<feature type="transmembrane region" description="Helical" evidence="8">
    <location>
        <begin position="187"/>
        <end position="207"/>
    </location>
</feature>
<dbReference type="InterPro" id="IPR051322">
    <property type="entry name" value="AA_ABC_Transporter_Permease"/>
</dbReference>
<evidence type="ECO:0000256" key="6">
    <source>
        <dbReference type="ARBA" id="ARBA00022989"/>
    </source>
</evidence>
<evidence type="ECO:0000256" key="8">
    <source>
        <dbReference type="RuleBase" id="RU363032"/>
    </source>
</evidence>
<dbReference type="SUPFAM" id="SSF161098">
    <property type="entry name" value="MetI-like"/>
    <property type="match status" value="1"/>
</dbReference>
<evidence type="ECO:0000313" key="11">
    <source>
        <dbReference type="Proteomes" id="UP000198641"/>
    </source>
</evidence>
<dbReference type="GO" id="GO:0005886">
    <property type="term" value="C:plasma membrane"/>
    <property type="evidence" value="ECO:0007669"/>
    <property type="project" value="UniProtKB-SubCell"/>
</dbReference>
<evidence type="ECO:0000256" key="4">
    <source>
        <dbReference type="ARBA" id="ARBA00022475"/>
    </source>
</evidence>
<sequence>MSNAMLELILESTLETLYMVGIAGLIAAIAGIPLGVLLYVTRPGQILANPVTQSVLAIVTNVGRSIPFIILMVAIIPFTRLIAGSSIGTNAAIVPLTIAAIPFVARLVEGALNEVPPGLVEAAQSMGATPYQIITKVLLPEARGGIINGMTITVVTLISYSAMAGAVGGGGLGDLGIRYGYNRFDPVVMLITVAILVVMVQGFQSLGDHLVRKADHK</sequence>
<dbReference type="InterPro" id="IPR035906">
    <property type="entry name" value="MetI-like_sf"/>
</dbReference>
<reference evidence="10 11" key="1">
    <citation type="submission" date="2016-10" db="EMBL/GenBank/DDBJ databases">
        <authorList>
            <person name="de Groot N.N."/>
        </authorList>
    </citation>
    <scope>NUCLEOTIDE SEQUENCE [LARGE SCALE GENOMIC DNA]</scope>
    <source>
        <strain evidence="10 11">BH539</strain>
    </source>
</reference>
<dbReference type="NCBIfam" id="NF008049">
    <property type="entry name" value="PRK10782.1"/>
    <property type="match status" value="1"/>
</dbReference>
<dbReference type="PANTHER" id="PTHR30450">
    <property type="entry name" value="ABC TRANSPORTER PERMEASE"/>
    <property type="match status" value="1"/>
</dbReference>
<accession>A0A1G7U032</accession>
<gene>
    <name evidence="10" type="ORF">SAMN05216571_11264</name>
</gene>
<comment type="similarity">
    <text evidence="2">Belongs to the binding-protein-dependent transport system permease family. CysTW subfamily.</text>
</comment>
<evidence type="ECO:0000256" key="3">
    <source>
        <dbReference type="ARBA" id="ARBA00022448"/>
    </source>
</evidence>
<dbReference type="OrthoDB" id="9793490at2"/>
<evidence type="ECO:0000259" key="9">
    <source>
        <dbReference type="PROSITE" id="PS50928"/>
    </source>
</evidence>
<keyword evidence="7 8" id="KW-0472">Membrane</keyword>
<dbReference type="EMBL" id="FNCI01000012">
    <property type="protein sequence ID" value="SDG40691.1"/>
    <property type="molecule type" value="Genomic_DNA"/>
</dbReference>
<dbReference type="Proteomes" id="UP000198641">
    <property type="component" value="Unassembled WGS sequence"/>
</dbReference>
<keyword evidence="3 8" id="KW-0813">Transport</keyword>
<dbReference type="InterPro" id="IPR000515">
    <property type="entry name" value="MetI-like"/>
</dbReference>
<dbReference type="PROSITE" id="PS50928">
    <property type="entry name" value="ABC_TM1"/>
    <property type="match status" value="1"/>
</dbReference>
<evidence type="ECO:0000256" key="2">
    <source>
        <dbReference type="ARBA" id="ARBA00007069"/>
    </source>
</evidence>
<evidence type="ECO:0000256" key="7">
    <source>
        <dbReference type="ARBA" id="ARBA00023136"/>
    </source>
</evidence>
<name>A0A1G7U032_9GAMM</name>
<feature type="transmembrane region" description="Helical" evidence="8">
    <location>
        <begin position="20"/>
        <end position="41"/>
    </location>
</feature>